<accession>A0ABT8V873</accession>
<organism evidence="1 2">
    <name type="scientific">Paenibacillus ehimensis</name>
    <dbReference type="NCBI Taxonomy" id="79264"/>
    <lineage>
        <taxon>Bacteria</taxon>
        <taxon>Bacillati</taxon>
        <taxon>Bacillota</taxon>
        <taxon>Bacilli</taxon>
        <taxon>Bacillales</taxon>
        <taxon>Paenibacillaceae</taxon>
        <taxon>Paenibacillus</taxon>
    </lineage>
</organism>
<dbReference type="RefSeq" id="WP_302877669.1">
    <property type="nucleotide sequence ID" value="NZ_JAUMKJ010000006.1"/>
</dbReference>
<protein>
    <submittedName>
        <fullName evidence="1">Uncharacterized protein</fullName>
    </submittedName>
</protein>
<evidence type="ECO:0000313" key="1">
    <source>
        <dbReference type="EMBL" id="MDO3676654.1"/>
    </source>
</evidence>
<comment type="caution">
    <text evidence="1">The sequence shown here is derived from an EMBL/GenBank/DDBJ whole genome shotgun (WGS) entry which is preliminary data.</text>
</comment>
<dbReference type="Proteomes" id="UP001168883">
    <property type="component" value="Unassembled WGS sequence"/>
</dbReference>
<name>A0ABT8V873_9BACL</name>
<sequence length="102" mass="10955">MFTGVTVRDDTLSFRAYTTTKGGSTELYDAYSIKKTAVKPNKVENAKATLTADGQVKLTWNAPGTGSAVEGATAFTSRTMQWARTGRPQSVILTERPPTAIP</sequence>
<dbReference type="EMBL" id="JAUMKJ010000006">
    <property type="protein sequence ID" value="MDO3676654.1"/>
    <property type="molecule type" value="Genomic_DNA"/>
</dbReference>
<proteinExistence type="predicted"/>
<evidence type="ECO:0000313" key="2">
    <source>
        <dbReference type="Proteomes" id="UP001168883"/>
    </source>
</evidence>
<gene>
    <name evidence="1" type="ORF">Q3C12_06535</name>
</gene>
<keyword evidence="2" id="KW-1185">Reference proteome</keyword>
<reference evidence="1" key="1">
    <citation type="submission" date="2023-07" db="EMBL/GenBank/DDBJ databases">
        <authorList>
            <person name="Aktuganov G."/>
            <person name="Boyko T."/>
            <person name="Delegan Y."/>
            <person name="Galimzianova N."/>
            <person name="Gilvanova E."/>
            <person name="Korobov V."/>
            <person name="Kuzmina L."/>
            <person name="Melentiev A."/>
            <person name="Milman P."/>
            <person name="Ryabova A."/>
            <person name="Stupak E."/>
            <person name="Yasakov T."/>
            <person name="Zharikova N."/>
            <person name="Zhurenko E."/>
        </authorList>
    </citation>
    <scope>NUCLEOTIDE SEQUENCE</scope>
    <source>
        <strain evidence="1">IB-739</strain>
    </source>
</reference>